<organism evidence="9 10">
    <name type="scientific">Gallibacterium salpingitidis</name>
    <dbReference type="NCBI Taxonomy" id="505341"/>
    <lineage>
        <taxon>Bacteria</taxon>
        <taxon>Pseudomonadati</taxon>
        <taxon>Pseudomonadota</taxon>
        <taxon>Gammaproteobacteria</taxon>
        <taxon>Pasteurellales</taxon>
        <taxon>Pasteurellaceae</taxon>
        <taxon>Gallibacterium</taxon>
    </lineage>
</organism>
<reference evidence="9 10" key="1">
    <citation type="submission" date="2014-11" db="EMBL/GenBank/DDBJ databases">
        <title>Pan-genome of Gallibacterium spp.</title>
        <authorList>
            <person name="Kudirkiene E."/>
            <person name="Bojesen A.M."/>
        </authorList>
    </citation>
    <scope>NUCLEOTIDE SEQUENCE [LARGE SCALE GENOMIC DNA]</scope>
    <source>
        <strain evidence="9 10">F150</strain>
    </source>
</reference>
<evidence type="ECO:0000313" key="9">
    <source>
        <dbReference type="EMBL" id="OBW95486.1"/>
    </source>
</evidence>
<dbReference type="PANTHER" id="PTHR33362">
    <property type="entry name" value="SIALIC ACID TRAP TRANSPORTER PERMEASE PROTEIN SIAT-RELATED"/>
    <property type="match status" value="1"/>
</dbReference>
<evidence type="ECO:0000256" key="6">
    <source>
        <dbReference type="ARBA" id="ARBA00023136"/>
    </source>
</evidence>
<feature type="transmembrane region" description="Helical" evidence="7">
    <location>
        <begin position="6"/>
        <end position="33"/>
    </location>
</feature>
<evidence type="ECO:0000256" key="7">
    <source>
        <dbReference type="RuleBase" id="RU369079"/>
    </source>
</evidence>
<name>A0A1A7P164_9PAST</name>
<feature type="transmembrane region" description="Helical" evidence="7">
    <location>
        <begin position="337"/>
        <end position="354"/>
    </location>
</feature>
<dbReference type="EMBL" id="JTJL01000012">
    <property type="protein sequence ID" value="OBW95486.1"/>
    <property type="molecule type" value="Genomic_DNA"/>
</dbReference>
<sequence>MISPVFILYFLILLLIGVPVLFSLGLSPVIALFQDDKILFINMLYQRLYSGLDSFLLLALPFFMLAGEFMVNGGITTRIITFSQTMVRHMKGGLGHVVILAATLFGALTGSSVAATSAIGNMLIPEMERYKYNRTYSAALTAAATVLGTIIPPSGIMLIYAFVMNTSVAAMFMGGVIPGIIFCIGLMIVNHFQMKKYPEVEQFERATREERKAGFKMAILPLLTPVIILGGIYGGIFTPTEAAAVAVLYALILSLFVMKNLKIKDIFPMFFRVAVSASAILIIVAAASGFASAVSLSGVANKITQFLYSITDNKYILFFIVNIFLFIVGMFLDAGPAILIFAPILAPIMTNVGIDPVHFGVVMVSNLSIGLATPPMGLVLFVASGVSGVPLQKISKAIIPFLCVEFFIIFLMSFFPALVIGLPQLLGLM</sequence>
<protein>
    <recommendedName>
        <fullName evidence="7">TRAP transporter large permease protein</fullName>
    </recommendedName>
</protein>
<keyword evidence="7" id="KW-0813">Transport</keyword>
<dbReference type="InterPro" id="IPR004681">
    <property type="entry name" value="TRAP_DctM"/>
</dbReference>
<evidence type="ECO:0000256" key="5">
    <source>
        <dbReference type="ARBA" id="ARBA00022989"/>
    </source>
</evidence>
<comment type="subunit">
    <text evidence="7">The complex comprises the extracytoplasmic solute receptor protein and the two transmembrane proteins.</text>
</comment>
<dbReference type="PIRSF" id="PIRSF006066">
    <property type="entry name" value="HI0050"/>
    <property type="match status" value="1"/>
</dbReference>
<feature type="transmembrane region" description="Helical" evidence="7">
    <location>
        <begin position="315"/>
        <end position="332"/>
    </location>
</feature>
<keyword evidence="4 7" id="KW-0812">Transmembrane</keyword>
<keyword evidence="3 7" id="KW-0997">Cell inner membrane</keyword>
<dbReference type="InterPro" id="IPR010656">
    <property type="entry name" value="DctM"/>
</dbReference>
<comment type="subcellular location">
    <subcellularLocation>
        <location evidence="1 7">Cell inner membrane</location>
        <topology evidence="1 7">Multi-pass membrane protein</topology>
    </subcellularLocation>
</comment>
<evidence type="ECO:0000256" key="4">
    <source>
        <dbReference type="ARBA" id="ARBA00022692"/>
    </source>
</evidence>
<comment type="caution">
    <text evidence="9">The sequence shown here is derived from an EMBL/GenBank/DDBJ whole genome shotgun (WGS) entry which is preliminary data.</text>
</comment>
<keyword evidence="10" id="KW-1185">Reference proteome</keyword>
<dbReference type="AlphaFoldDB" id="A0A1A7P164"/>
<evidence type="ECO:0000259" key="8">
    <source>
        <dbReference type="Pfam" id="PF06808"/>
    </source>
</evidence>
<dbReference type="Pfam" id="PF06808">
    <property type="entry name" value="DctM"/>
    <property type="match status" value="1"/>
</dbReference>
<comment type="similarity">
    <text evidence="7">Belongs to the TRAP transporter large permease family.</text>
</comment>
<comment type="function">
    <text evidence="7">Part of the tripartite ATP-independent periplasmic (TRAP) transport system.</text>
</comment>
<evidence type="ECO:0000256" key="1">
    <source>
        <dbReference type="ARBA" id="ARBA00004429"/>
    </source>
</evidence>
<dbReference type="GO" id="GO:0005886">
    <property type="term" value="C:plasma membrane"/>
    <property type="evidence" value="ECO:0007669"/>
    <property type="project" value="UniProtKB-SubCell"/>
</dbReference>
<dbReference type="OrthoDB" id="8627919at2"/>
<dbReference type="PANTHER" id="PTHR33362:SF2">
    <property type="entry name" value="TRAP TRANSPORTER LARGE PERMEASE PROTEIN"/>
    <property type="match status" value="1"/>
</dbReference>
<dbReference type="GO" id="GO:0022857">
    <property type="term" value="F:transmembrane transporter activity"/>
    <property type="evidence" value="ECO:0007669"/>
    <property type="project" value="UniProtKB-UniRule"/>
</dbReference>
<dbReference type="RefSeq" id="WP_066106094.1">
    <property type="nucleotide sequence ID" value="NZ_JTJL01000012.1"/>
</dbReference>
<dbReference type="PATRIC" id="fig|505341.3.peg.749"/>
<feature type="domain" description="TRAP C4-dicarboxylate transport system permease DctM subunit" evidence="8">
    <location>
        <begin position="8"/>
        <end position="418"/>
    </location>
</feature>
<dbReference type="Proteomes" id="UP000092649">
    <property type="component" value="Unassembled WGS sequence"/>
</dbReference>
<evidence type="ECO:0000313" key="10">
    <source>
        <dbReference type="Proteomes" id="UP000092649"/>
    </source>
</evidence>
<feature type="transmembrane region" description="Helical" evidence="7">
    <location>
        <begin position="242"/>
        <end position="258"/>
    </location>
</feature>
<accession>A0A1A7P164</accession>
<feature type="transmembrane region" description="Helical" evidence="7">
    <location>
        <begin position="136"/>
        <end position="163"/>
    </location>
</feature>
<gene>
    <name evidence="9" type="ORF">QS62_03705</name>
</gene>
<feature type="transmembrane region" description="Helical" evidence="7">
    <location>
        <begin position="213"/>
        <end position="236"/>
    </location>
</feature>
<dbReference type="NCBIfam" id="TIGR00786">
    <property type="entry name" value="dctM"/>
    <property type="match status" value="1"/>
</dbReference>
<feature type="transmembrane region" description="Helical" evidence="7">
    <location>
        <begin position="398"/>
        <end position="422"/>
    </location>
</feature>
<feature type="transmembrane region" description="Helical" evidence="7">
    <location>
        <begin position="95"/>
        <end position="124"/>
    </location>
</feature>
<feature type="transmembrane region" description="Helical" evidence="7">
    <location>
        <begin position="54"/>
        <end position="75"/>
    </location>
</feature>
<keyword evidence="5 7" id="KW-1133">Transmembrane helix</keyword>
<feature type="transmembrane region" description="Helical" evidence="7">
    <location>
        <begin position="169"/>
        <end position="192"/>
    </location>
</feature>
<evidence type="ECO:0000256" key="3">
    <source>
        <dbReference type="ARBA" id="ARBA00022519"/>
    </source>
</evidence>
<feature type="transmembrane region" description="Helical" evidence="7">
    <location>
        <begin position="270"/>
        <end position="295"/>
    </location>
</feature>
<keyword evidence="6 7" id="KW-0472">Membrane</keyword>
<keyword evidence="2" id="KW-1003">Cell membrane</keyword>
<evidence type="ECO:0000256" key="2">
    <source>
        <dbReference type="ARBA" id="ARBA00022475"/>
    </source>
</evidence>
<proteinExistence type="inferred from homology"/>
<feature type="transmembrane region" description="Helical" evidence="7">
    <location>
        <begin position="360"/>
        <end position="386"/>
    </location>
</feature>